<dbReference type="GeneID" id="89970201"/>
<dbReference type="Pfam" id="PF11951">
    <property type="entry name" value="Fungal_trans_2"/>
    <property type="match status" value="1"/>
</dbReference>
<evidence type="ECO:0000313" key="1">
    <source>
        <dbReference type="EMBL" id="KAK5054023.1"/>
    </source>
</evidence>
<keyword evidence="2" id="KW-1185">Reference proteome</keyword>
<evidence type="ECO:0000313" key="2">
    <source>
        <dbReference type="Proteomes" id="UP001358417"/>
    </source>
</evidence>
<accession>A0AAV9NDA6</accession>
<dbReference type="InterPro" id="IPR021858">
    <property type="entry name" value="Fun_TF"/>
</dbReference>
<dbReference type="RefSeq" id="XP_064707148.1">
    <property type="nucleotide sequence ID" value="XM_064845603.1"/>
</dbReference>
<dbReference type="AlphaFoldDB" id="A0AAV9NDA6"/>
<comment type="caution">
    <text evidence="1">The sequence shown here is derived from an EMBL/GenBank/DDBJ whole genome shotgun (WGS) entry which is preliminary data.</text>
</comment>
<sequence>MIYEIATRSEAVLHMLIAVARKELLLLRANGNSEVLSDDCSIRHYSSALIVVRKFLNGLDDINELDTILVTIYLMVLYEQKSGDGDGAALSAHLQGLASIIRDQVRNTTAVISESLVSSGTEPEAEASSSKKPLLLGSFTLFAVRMLEWICFMDACASSFGIGGDFNGTIRDLFNKSDHNSDLNTAGHAQVLRGFVTTMESYSYQLPCSFWGTTYPIEEILDDLATDELYILYGTSVQLRYLVSGMFVTGASASQNLQQNVDRAFLEVMDHHARLFVLANQMTSDFDITKSAIRETRFIIPHYYAALLFYFSCTSQQKTQTHRHELAVKTIMRLALQAFQAEGHQAMIRIAWPLFMIMIETEDEFYREWASSQLSAISVYGKNYSRAVLSARSFHAERRRHGDEASLPKHLLKAEFGHFFI</sequence>
<dbReference type="Proteomes" id="UP001358417">
    <property type="component" value="Unassembled WGS sequence"/>
</dbReference>
<dbReference type="EMBL" id="JAVRRD010000011">
    <property type="protein sequence ID" value="KAK5054023.1"/>
    <property type="molecule type" value="Genomic_DNA"/>
</dbReference>
<gene>
    <name evidence="1" type="ORF">LTR84_001985</name>
</gene>
<evidence type="ECO:0008006" key="3">
    <source>
        <dbReference type="Google" id="ProtNLM"/>
    </source>
</evidence>
<proteinExistence type="predicted"/>
<name>A0AAV9NDA6_9EURO</name>
<protein>
    <recommendedName>
        <fullName evidence="3">Transcription factor domain-containing protein</fullName>
    </recommendedName>
</protein>
<reference evidence="1 2" key="1">
    <citation type="submission" date="2023-08" db="EMBL/GenBank/DDBJ databases">
        <title>Black Yeasts Isolated from many extreme environments.</title>
        <authorList>
            <person name="Coleine C."/>
            <person name="Stajich J.E."/>
            <person name="Selbmann L."/>
        </authorList>
    </citation>
    <scope>NUCLEOTIDE SEQUENCE [LARGE SCALE GENOMIC DNA]</scope>
    <source>
        <strain evidence="1 2">CCFEE 5792</strain>
    </source>
</reference>
<organism evidence="1 2">
    <name type="scientific">Exophiala bonariae</name>
    <dbReference type="NCBI Taxonomy" id="1690606"/>
    <lineage>
        <taxon>Eukaryota</taxon>
        <taxon>Fungi</taxon>
        <taxon>Dikarya</taxon>
        <taxon>Ascomycota</taxon>
        <taxon>Pezizomycotina</taxon>
        <taxon>Eurotiomycetes</taxon>
        <taxon>Chaetothyriomycetidae</taxon>
        <taxon>Chaetothyriales</taxon>
        <taxon>Herpotrichiellaceae</taxon>
        <taxon>Exophiala</taxon>
    </lineage>
</organism>